<evidence type="ECO:0000256" key="1">
    <source>
        <dbReference type="SAM" id="MobiDB-lite"/>
    </source>
</evidence>
<feature type="region of interest" description="Disordered" evidence="1">
    <location>
        <begin position="62"/>
        <end position="89"/>
    </location>
</feature>
<protein>
    <submittedName>
        <fullName evidence="2">Uncharacterized protein</fullName>
    </submittedName>
</protein>
<dbReference type="EMBL" id="AEYI02001952">
    <property type="protein sequence ID" value="KFG31468.1"/>
    <property type="molecule type" value="Genomic_DNA"/>
</dbReference>
<name>A0A086JH50_TOXGO</name>
<organism evidence="2 3">
    <name type="scientific">Toxoplasma gondii p89</name>
    <dbReference type="NCBI Taxonomy" id="943119"/>
    <lineage>
        <taxon>Eukaryota</taxon>
        <taxon>Sar</taxon>
        <taxon>Alveolata</taxon>
        <taxon>Apicomplexa</taxon>
        <taxon>Conoidasida</taxon>
        <taxon>Coccidia</taxon>
        <taxon>Eucoccidiorida</taxon>
        <taxon>Eimeriorina</taxon>
        <taxon>Sarcocystidae</taxon>
        <taxon>Toxoplasma</taxon>
    </lineage>
</organism>
<sequence length="144" mass="16155">MLLTSVYRRWQPLVFRKAAALQKESSTFLCGLESRGFSFCLHESSEKGALASRGSVGRLSASRLGGRERKTSSFDRPERRFPPNYAESSNSIQQRRSAFLSLLARRQALSEAIGIVLNTRALIRQEFMTFETEVVEARGFACTA</sequence>
<dbReference type="VEuPathDB" id="ToxoDB:TGP89_361890"/>
<proteinExistence type="predicted"/>
<comment type="caution">
    <text evidence="2">The sequence shown here is derived from an EMBL/GenBank/DDBJ whole genome shotgun (WGS) entry which is preliminary data.</text>
</comment>
<dbReference type="Proteomes" id="UP000028828">
    <property type="component" value="Unassembled WGS sequence"/>
</dbReference>
<feature type="compositionally biased region" description="Basic and acidic residues" evidence="1">
    <location>
        <begin position="65"/>
        <end position="81"/>
    </location>
</feature>
<gene>
    <name evidence="2" type="ORF">TGP89_361890</name>
</gene>
<accession>A0A086JH50</accession>
<evidence type="ECO:0000313" key="3">
    <source>
        <dbReference type="Proteomes" id="UP000028828"/>
    </source>
</evidence>
<dbReference type="AlphaFoldDB" id="A0A086JH50"/>
<evidence type="ECO:0000313" key="2">
    <source>
        <dbReference type="EMBL" id="KFG31468.1"/>
    </source>
</evidence>
<reference evidence="2 3" key="1">
    <citation type="submission" date="2014-03" db="EMBL/GenBank/DDBJ databases">
        <authorList>
            <person name="Sibley D."/>
            <person name="Venepally P."/>
            <person name="Karamycheva S."/>
            <person name="Hadjithomas M."/>
            <person name="Khan A."/>
            <person name="Brunk B."/>
            <person name="Roos D."/>
            <person name="Caler E."/>
            <person name="Lorenzi H."/>
        </authorList>
    </citation>
    <scope>NUCLEOTIDE SEQUENCE [LARGE SCALE GENOMIC DNA]</scope>
    <source>
        <strain evidence="3">p89</strain>
    </source>
</reference>